<reference evidence="3" key="2">
    <citation type="journal article" date="2019" name="Genome Biol. Evol.">
        <title>Day and night: Metabolic profiles and evolutionary relationships of six axenic non-marine cyanobacteria.</title>
        <authorList>
            <person name="Will S.E."/>
            <person name="Henke P."/>
            <person name="Boedeker C."/>
            <person name="Huang S."/>
            <person name="Brinkmann H."/>
            <person name="Rohde M."/>
            <person name="Jarek M."/>
            <person name="Friedl T."/>
            <person name="Seufert S."/>
            <person name="Schumacher M."/>
            <person name="Overmann J."/>
            <person name="Neumann-Schaal M."/>
            <person name="Petersen J."/>
        </authorList>
    </citation>
    <scope>NUCLEOTIDE SEQUENCE [LARGE SCALE GENOMIC DNA]</scope>
    <source>
        <strain evidence="3">PCC 7102</strain>
    </source>
</reference>
<keyword evidence="4" id="KW-1185">Reference proteome</keyword>
<name>A0A433VSA0_9CYAN</name>
<feature type="signal peptide" evidence="2">
    <location>
        <begin position="1"/>
        <end position="27"/>
    </location>
</feature>
<dbReference type="AlphaFoldDB" id="A0A433VSA0"/>
<feature type="region of interest" description="Disordered" evidence="1">
    <location>
        <begin position="54"/>
        <end position="96"/>
    </location>
</feature>
<comment type="caution">
    <text evidence="3">The sequence shown here is derived from an EMBL/GenBank/DDBJ whole genome shotgun (WGS) entry which is preliminary data.</text>
</comment>
<dbReference type="EMBL" id="RSCL01000002">
    <property type="protein sequence ID" value="RUT08976.1"/>
    <property type="molecule type" value="Genomic_DNA"/>
</dbReference>
<evidence type="ECO:0000256" key="2">
    <source>
        <dbReference type="SAM" id="SignalP"/>
    </source>
</evidence>
<evidence type="ECO:0000256" key="1">
    <source>
        <dbReference type="SAM" id="MobiDB-lite"/>
    </source>
</evidence>
<gene>
    <name evidence="3" type="ORF">DSM106972_010290</name>
</gene>
<evidence type="ECO:0008006" key="5">
    <source>
        <dbReference type="Google" id="ProtNLM"/>
    </source>
</evidence>
<organism evidence="3 4">
    <name type="scientific">Dulcicalothrix desertica PCC 7102</name>
    <dbReference type="NCBI Taxonomy" id="232991"/>
    <lineage>
        <taxon>Bacteria</taxon>
        <taxon>Bacillati</taxon>
        <taxon>Cyanobacteriota</taxon>
        <taxon>Cyanophyceae</taxon>
        <taxon>Nostocales</taxon>
        <taxon>Calotrichaceae</taxon>
        <taxon>Dulcicalothrix</taxon>
    </lineage>
</organism>
<reference evidence="3" key="1">
    <citation type="submission" date="2018-12" db="EMBL/GenBank/DDBJ databases">
        <authorList>
            <person name="Will S."/>
            <person name="Neumann-Schaal M."/>
            <person name="Henke P."/>
        </authorList>
    </citation>
    <scope>NUCLEOTIDE SEQUENCE</scope>
    <source>
        <strain evidence="3">PCC 7102</strain>
    </source>
</reference>
<feature type="chain" id="PRO_5019209854" description="Low temperature-induced protein" evidence="2">
    <location>
        <begin position="28"/>
        <end position="113"/>
    </location>
</feature>
<evidence type="ECO:0000313" key="3">
    <source>
        <dbReference type="EMBL" id="RUT08976.1"/>
    </source>
</evidence>
<evidence type="ECO:0000313" key="4">
    <source>
        <dbReference type="Proteomes" id="UP000271624"/>
    </source>
</evidence>
<keyword evidence="2" id="KW-0732">Signal</keyword>
<sequence length="113" mass="12468">MKNFVRTIVIVFTCAFIFLTNAVPAFAIESYQSNAREGETQLLETQKLTDEVSRYAPGGPNLEQTQERTSQGGLNEVQGTADIDQMKRPENSTEAVSVEDEINNLLGKVTGKK</sequence>
<dbReference type="Proteomes" id="UP000271624">
    <property type="component" value="Unassembled WGS sequence"/>
</dbReference>
<accession>A0A433VSA0</accession>
<feature type="compositionally biased region" description="Polar residues" evidence="1">
    <location>
        <begin position="62"/>
        <end position="73"/>
    </location>
</feature>
<proteinExistence type="predicted"/>
<protein>
    <recommendedName>
        <fullName evidence="5">Low temperature-induced protein</fullName>
    </recommendedName>
</protein>